<reference evidence="3" key="1">
    <citation type="submission" date="2020-07" db="EMBL/GenBank/DDBJ databases">
        <authorList>
            <person name="Nieuwenhuis M."/>
            <person name="Van De Peppel L.J.J."/>
        </authorList>
    </citation>
    <scope>NUCLEOTIDE SEQUENCE</scope>
    <source>
        <strain evidence="3">AP01</strain>
        <tissue evidence="3">Mycelium</tissue>
    </source>
</reference>
<dbReference type="Proteomes" id="UP000775547">
    <property type="component" value="Unassembled WGS sequence"/>
</dbReference>
<name>A0A9P7KAE6_9AGAR</name>
<keyword evidence="1" id="KW-0732">Signal</keyword>
<gene>
    <name evidence="3" type="ORF">DXG03_004162</name>
</gene>
<keyword evidence="4" id="KW-1185">Reference proteome</keyword>
<dbReference type="AlphaFoldDB" id="A0A9P7KAE6"/>
<comment type="caution">
    <text evidence="3">The sequence shown here is derived from an EMBL/GenBank/DDBJ whole genome shotgun (WGS) entry which is preliminary data.</text>
</comment>
<reference evidence="3" key="2">
    <citation type="submission" date="2021-10" db="EMBL/GenBank/DDBJ databases">
        <title>Phylogenomics reveals ancestral predisposition of the termite-cultivated fungus Termitomyces towards a domesticated lifestyle.</title>
        <authorList>
            <person name="Auxier B."/>
            <person name="Grum-Grzhimaylo A."/>
            <person name="Cardenas M.E."/>
            <person name="Lodge J.D."/>
            <person name="Laessoe T."/>
            <person name="Pedersen O."/>
            <person name="Smith M.E."/>
            <person name="Kuyper T.W."/>
            <person name="Franco-Molano E.A."/>
            <person name="Baroni T.J."/>
            <person name="Aanen D.K."/>
        </authorList>
    </citation>
    <scope>NUCLEOTIDE SEQUENCE</scope>
    <source>
        <strain evidence="3">AP01</strain>
        <tissue evidence="3">Mycelium</tissue>
    </source>
</reference>
<evidence type="ECO:0000313" key="4">
    <source>
        <dbReference type="Proteomes" id="UP000775547"/>
    </source>
</evidence>
<protein>
    <recommendedName>
        <fullName evidence="2">DJ-1/PfpI domain-containing protein</fullName>
    </recommendedName>
</protein>
<dbReference type="EMBL" id="JABCKV010000246">
    <property type="protein sequence ID" value="KAG5641820.1"/>
    <property type="molecule type" value="Genomic_DNA"/>
</dbReference>
<evidence type="ECO:0000259" key="2">
    <source>
        <dbReference type="Pfam" id="PF01965"/>
    </source>
</evidence>
<dbReference type="SUPFAM" id="SSF52317">
    <property type="entry name" value="Class I glutamine amidotransferase-like"/>
    <property type="match status" value="1"/>
</dbReference>
<dbReference type="InterPro" id="IPR052158">
    <property type="entry name" value="INH-QAR"/>
</dbReference>
<evidence type="ECO:0000313" key="3">
    <source>
        <dbReference type="EMBL" id="KAG5641820.1"/>
    </source>
</evidence>
<evidence type="ECO:0000256" key="1">
    <source>
        <dbReference type="SAM" id="SignalP"/>
    </source>
</evidence>
<dbReference type="InterPro" id="IPR029062">
    <property type="entry name" value="Class_I_gatase-like"/>
</dbReference>
<dbReference type="InterPro" id="IPR002818">
    <property type="entry name" value="DJ-1/PfpI"/>
</dbReference>
<proteinExistence type="predicted"/>
<feature type="signal peptide" evidence="1">
    <location>
        <begin position="1"/>
        <end position="18"/>
    </location>
</feature>
<dbReference type="Pfam" id="PF01965">
    <property type="entry name" value="DJ-1_PfpI"/>
    <property type="match status" value="1"/>
</dbReference>
<dbReference type="PANTHER" id="PTHR43130">
    <property type="entry name" value="ARAC-FAMILY TRANSCRIPTIONAL REGULATOR"/>
    <property type="match status" value="1"/>
</dbReference>
<feature type="domain" description="DJ-1/PfpI" evidence="2">
    <location>
        <begin position="99"/>
        <end position="173"/>
    </location>
</feature>
<accession>A0A9P7KAE6</accession>
<dbReference type="Gene3D" id="3.40.50.880">
    <property type="match status" value="1"/>
</dbReference>
<organism evidence="3 4">
    <name type="scientific">Asterophora parasitica</name>
    <dbReference type="NCBI Taxonomy" id="117018"/>
    <lineage>
        <taxon>Eukaryota</taxon>
        <taxon>Fungi</taxon>
        <taxon>Dikarya</taxon>
        <taxon>Basidiomycota</taxon>
        <taxon>Agaricomycotina</taxon>
        <taxon>Agaricomycetes</taxon>
        <taxon>Agaricomycetidae</taxon>
        <taxon>Agaricales</taxon>
        <taxon>Tricholomatineae</taxon>
        <taxon>Lyophyllaceae</taxon>
        <taxon>Asterophora</taxon>
    </lineage>
</organism>
<dbReference type="OrthoDB" id="543156at2759"/>
<dbReference type="PANTHER" id="PTHR43130:SF15">
    <property type="entry name" value="THIJ_PFPI FAMILY PROTEIN (AFU_ORTHOLOGUE AFUA_5G14240)"/>
    <property type="match status" value="1"/>
</dbReference>
<sequence length="187" mass="20351">MRFTLLGLLATIVGYASALQPCNQNGNQPKLRRDGRHVTFGIIAFHGHQALDILRPLDTFNTLVFAFNVPLNLSFIAETLDPVSTRPRNLAAPPISDFDESIVPTHTYDNAPPLDVLIVLGGRGTRDAEAMQLPIDFIAKVYPSLQYLITVCTGAGVAARAGVLDGKRATTNKRSWASTIALREQVK</sequence>
<feature type="chain" id="PRO_5040344482" description="DJ-1/PfpI domain-containing protein" evidence="1">
    <location>
        <begin position="19"/>
        <end position="187"/>
    </location>
</feature>